<reference evidence="2 3" key="1">
    <citation type="journal article" date="2015" name="BMC Genomics">
        <title>The genome of the truffle-parasite Tolypocladium ophioglossoides and the evolution of antifungal peptaibiotics.</title>
        <authorList>
            <person name="Quandt C.A."/>
            <person name="Bushley K.E."/>
            <person name="Spatafora J.W."/>
        </authorList>
    </citation>
    <scope>NUCLEOTIDE SEQUENCE [LARGE SCALE GENOMIC DNA]</scope>
    <source>
        <strain evidence="2 3">CBS 100239</strain>
    </source>
</reference>
<organism evidence="2 3">
    <name type="scientific">Tolypocladium ophioglossoides (strain CBS 100239)</name>
    <name type="common">Snaketongue truffleclub</name>
    <name type="synonym">Elaphocordyceps ophioglossoides</name>
    <dbReference type="NCBI Taxonomy" id="1163406"/>
    <lineage>
        <taxon>Eukaryota</taxon>
        <taxon>Fungi</taxon>
        <taxon>Dikarya</taxon>
        <taxon>Ascomycota</taxon>
        <taxon>Pezizomycotina</taxon>
        <taxon>Sordariomycetes</taxon>
        <taxon>Hypocreomycetidae</taxon>
        <taxon>Hypocreales</taxon>
        <taxon>Ophiocordycipitaceae</taxon>
        <taxon>Tolypocladium</taxon>
    </lineage>
</organism>
<evidence type="ECO:0000259" key="1">
    <source>
        <dbReference type="Pfam" id="PF13391"/>
    </source>
</evidence>
<feature type="domain" description="HNH nuclease" evidence="1">
    <location>
        <begin position="112"/>
        <end position="197"/>
    </location>
</feature>
<protein>
    <recommendedName>
        <fullName evidence="1">HNH nuclease domain-containing protein</fullName>
    </recommendedName>
</protein>
<gene>
    <name evidence="2" type="ORF">TOPH_05367</name>
</gene>
<sequence>MDEYEQRLDLAERIQTLLRDTANNPTGKFSAVQFAAILVAPVARLREFAQYEFDRNYSKILVLRLMLHQVSPLVHHFLRKPAKAIDSAGPQGIIRRNQVEVKQCRLRDGGLCIVTGTGCPSVCHIVPFTWNHTVNSAHATREVLAMSPLPIFYEQSDWTGLIHTKLYAGPGSSDKSWNMLSLSYLLHKWWSKGYFGLKYLGTTPSSSSPQDMHTIELQFRWLPRSQEHPMRPIELQEQRDTTKGIMIYQLDTDSPKAGANFGNSNRPICSDHTFQVHINQKDSPFFVATIKLRWAILQVAAMSGGAQAPELLQGHDPDPDP</sequence>
<dbReference type="Pfam" id="PF13391">
    <property type="entry name" value="HNH_2"/>
    <property type="match status" value="1"/>
</dbReference>
<accession>A0A0L0N7B7</accession>
<dbReference type="Proteomes" id="UP000036947">
    <property type="component" value="Unassembled WGS sequence"/>
</dbReference>
<dbReference type="AlphaFoldDB" id="A0A0L0N7B7"/>
<dbReference type="EMBL" id="LFRF01000015">
    <property type="protein sequence ID" value="KND89952.1"/>
    <property type="molecule type" value="Genomic_DNA"/>
</dbReference>
<name>A0A0L0N7B7_TOLOC</name>
<comment type="caution">
    <text evidence="2">The sequence shown here is derived from an EMBL/GenBank/DDBJ whole genome shotgun (WGS) entry which is preliminary data.</text>
</comment>
<evidence type="ECO:0000313" key="2">
    <source>
        <dbReference type="EMBL" id="KND89952.1"/>
    </source>
</evidence>
<evidence type="ECO:0000313" key="3">
    <source>
        <dbReference type="Proteomes" id="UP000036947"/>
    </source>
</evidence>
<proteinExistence type="predicted"/>
<keyword evidence="3" id="KW-1185">Reference proteome</keyword>
<feature type="non-terminal residue" evidence="2">
    <location>
        <position position="321"/>
    </location>
</feature>
<dbReference type="OrthoDB" id="4928181at2759"/>
<dbReference type="InterPro" id="IPR003615">
    <property type="entry name" value="HNH_nuc"/>
</dbReference>